<keyword evidence="10 13" id="KW-0472">Membrane</keyword>
<feature type="transmembrane region" description="Helical" evidence="13">
    <location>
        <begin position="277"/>
        <end position="295"/>
    </location>
</feature>
<dbReference type="PANTHER" id="PTHR10217">
    <property type="entry name" value="VOLTAGE AND LIGAND GATED POTASSIUM CHANNEL"/>
    <property type="match status" value="1"/>
</dbReference>
<feature type="transmembrane region" description="Helical" evidence="13">
    <location>
        <begin position="245"/>
        <end position="265"/>
    </location>
</feature>
<feature type="transmembrane region" description="Helical" evidence="13">
    <location>
        <begin position="367"/>
        <end position="386"/>
    </location>
</feature>
<dbReference type="PRINTS" id="PR01463">
    <property type="entry name" value="EAGCHANLFMLY"/>
</dbReference>
<evidence type="ECO:0000259" key="14">
    <source>
        <dbReference type="PROSITE" id="PS50042"/>
    </source>
</evidence>
<evidence type="ECO:0000256" key="3">
    <source>
        <dbReference type="ARBA" id="ARBA00022538"/>
    </source>
</evidence>
<proteinExistence type="predicted"/>
<dbReference type="InterPro" id="IPR018488">
    <property type="entry name" value="cNMP-bd_CS"/>
</dbReference>
<feature type="transmembrane region" description="Helical" evidence="13">
    <location>
        <begin position="203"/>
        <end position="224"/>
    </location>
</feature>
<evidence type="ECO:0000256" key="12">
    <source>
        <dbReference type="SAM" id="MobiDB-lite"/>
    </source>
</evidence>
<comment type="subcellular location">
    <subcellularLocation>
        <location evidence="1">Membrane</location>
        <topology evidence="1">Multi-pass membrane protein</topology>
    </subcellularLocation>
</comment>
<organism evidence="15">
    <name type="scientific">Bicosoecida sp. CB-2014</name>
    <dbReference type="NCBI Taxonomy" id="1486930"/>
    <lineage>
        <taxon>Eukaryota</taxon>
        <taxon>Sar</taxon>
        <taxon>Stramenopiles</taxon>
        <taxon>Bigyra</taxon>
        <taxon>Opalozoa</taxon>
        <taxon>Bicosoecida</taxon>
    </lineage>
</organism>
<evidence type="ECO:0000256" key="6">
    <source>
        <dbReference type="ARBA" id="ARBA00022882"/>
    </source>
</evidence>
<evidence type="ECO:0000256" key="10">
    <source>
        <dbReference type="ARBA" id="ARBA00023136"/>
    </source>
</evidence>
<dbReference type="PANTHER" id="PTHR10217:SF435">
    <property type="entry name" value="POTASSIUM VOLTAGE-GATED CHANNEL PROTEIN EAG"/>
    <property type="match status" value="1"/>
</dbReference>
<dbReference type="Pfam" id="PF00027">
    <property type="entry name" value="cNMP_binding"/>
    <property type="match status" value="1"/>
</dbReference>
<accession>A0A7S1CN86</accession>
<evidence type="ECO:0000256" key="8">
    <source>
        <dbReference type="ARBA" id="ARBA00022989"/>
    </source>
</evidence>
<dbReference type="InterPro" id="IPR005821">
    <property type="entry name" value="Ion_trans_dom"/>
</dbReference>
<dbReference type="InterPro" id="IPR014710">
    <property type="entry name" value="RmlC-like_jellyroll"/>
</dbReference>
<evidence type="ECO:0000313" key="15">
    <source>
        <dbReference type="EMBL" id="CAD8923799.1"/>
    </source>
</evidence>
<dbReference type="SUPFAM" id="SSF81324">
    <property type="entry name" value="Voltage-gated potassium channels"/>
    <property type="match status" value="1"/>
</dbReference>
<dbReference type="SMART" id="SM00100">
    <property type="entry name" value="cNMP"/>
    <property type="match status" value="1"/>
</dbReference>
<keyword evidence="5" id="KW-0631">Potassium channel</keyword>
<dbReference type="GO" id="GO:0042391">
    <property type="term" value="P:regulation of membrane potential"/>
    <property type="evidence" value="ECO:0007669"/>
    <property type="project" value="TreeGrafter"/>
</dbReference>
<evidence type="ECO:0000256" key="5">
    <source>
        <dbReference type="ARBA" id="ARBA00022826"/>
    </source>
</evidence>
<dbReference type="PROSITE" id="PS00888">
    <property type="entry name" value="CNMP_BINDING_1"/>
    <property type="match status" value="1"/>
</dbReference>
<feature type="compositionally biased region" description="Basic and acidic residues" evidence="12">
    <location>
        <begin position="1"/>
        <end position="20"/>
    </location>
</feature>
<dbReference type="Gene3D" id="2.60.120.10">
    <property type="entry name" value="Jelly Rolls"/>
    <property type="match status" value="1"/>
</dbReference>
<dbReference type="InterPro" id="IPR000595">
    <property type="entry name" value="cNMP-bd_dom"/>
</dbReference>
<keyword evidence="3" id="KW-0633">Potassium transport</keyword>
<dbReference type="GO" id="GO:0034702">
    <property type="term" value="C:monoatomic ion channel complex"/>
    <property type="evidence" value="ECO:0007669"/>
    <property type="project" value="UniProtKB-KW"/>
</dbReference>
<dbReference type="AlphaFoldDB" id="A0A7S1CN86"/>
<feature type="compositionally biased region" description="Low complexity" evidence="12">
    <location>
        <begin position="48"/>
        <end position="68"/>
    </location>
</feature>
<feature type="transmembrane region" description="Helical" evidence="13">
    <location>
        <begin position="178"/>
        <end position="197"/>
    </location>
</feature>
<dbReference type="GO" id="GO:0005249">
    <property type="term" value="F:voltage-gated potassium channel activity"/>
    <property type="evidence" value="ECO:0007669"/>
    <property type="project" value="InterPro"/>
</dbReference>
<feature type="transmembrane region" description="Helical" evidence="13">
    <location>
        <begin position="326"/>
        <end position="347"/>
    </location>
</feature>
<keyword evidence="8 13" id="KW-1133">Transmembrane helix</keyword>
<reference evidence="15" key="1">
    <citation type="submission" date="2021-01" db="EMBL/GenBank/DDBJ databases">
        <authorList>
            <person name="Corre E."/>
            <person name="Pelletier E."/>
            <person name="Niang G."/>
            <person name="Scheremetjew M."/>
            <person name="Finn R."/>
            <person name="Kale V."/>
            <person name="Holt S."/>
            <person name="Cochrane G."/>
            <person name="Meng A."/>
            <person name="Brown T."/>
            <person name="Cohen L."/>
        </authorList>
    </citation>
    <scope>NUCLEOTIDE SEQUENCE</scope>
    <source>
        <strain evidence="15">Ms1</strain>
    </source>
</reference>
<keyword evidence="6" id="KW-0851">Voltage-gated channel</keyword>
<dbReference type="PROSITE" id="PS50042">
    <property type="entry name" value="CNMP_BINDING_3"/>
    <property type="match status" value="1"/>
</dbReference>
<keyword evidence="2" id="KW-0813">Transport</keyword>
<gene>
    <name evidence="15" type="ORF">BSP0115_LOCUS17062</name>
</gene>
<dbReference type="InterPro" id="IPR050818">
    <property type="entry name" value="KCNH_animal-type"/>
</dbReference>
<keyword evidence="7" id="KW-0630">Potassium</keyword>
<dbReference type="GO" id="GO:0005886">
    <property type="term" value="C:plasma membrane"/>
    <property type="evidence" value="ECO:0007669"/>
    <property type="project" value="TreeGrafter"/>
</dbReference>
<dbReference type="FunFam" id="1.10.287.70:FF:000123">
    <property type="entry name" value="Potassium channel KAT3"/>
    <property type="match status" value="1"/>
</dbReference>
<evidence type="ECO:0000256" key="11">
    <source>
        <dbReference type="ARBA" id="ARBA00023303"/>
    </source>
</evidence>
<evidence type="ECO:0000256" key="4">
    <source>
        <dbReference type="ARBA" id="ARBA00022692"/>
    </source>
</evidence>
<dbReference type="SUPFAM" id="SSF51206">
    <property type="entry name" value="cAMP-binding domain-like"/>
    <property type="match status" value="1"/>
</dbReference>
<evidence type="ECO:0000256" key="2">
    <source>
        <dbReference type="ARBA" id="ARBA00022448"/>
    </source>
</evidence>
<feature type="compositionally biased region" description="Gly residues" evidence="12">
    <location>
        <begin position="69"/>
        <end position="84"/>
    </location>
</feature>
<dbReference type="EMBL" id="HBFS01025472">
    <property type="protein sequence ID" value="CAD8923799.1"/>
    <property type="molecule type" value="Transcribed_RNA"/>
</dbReference>
<dbReference type="CDD" id="cd00038">
    <property type="entry name" value="CAP_ED"/>
    <property type="match status" value="1"/>
</dbReference>
<dbReference type="InterPro" id="IPR003938">
    <property type="entry name" value="K_chnl_volt-dep_EAG/ELK/ERG"/>
</dbReference>
<dbReference type="InterPro" id="IPR018490">
    <property type="entry name" value="cNMP-bd_dom_sf"/>
</dbReference>
<keyword evidence="9" id="KW-0406">Ion transport</keyword>
<evidence type="ECO:0000256" key="13">
    <source>
        <dbReference type="SAM" id="Phobius"/>
    </source>
</evidence>
<feature type="region of interest" description="Disordered" evidence="12">
    <location>
        <begin position="1"/>
        <end position="99"/>
    </location>
</feature>
<protein>
    <recommendedName>
        <fullName evidence="14">Cyclic nucleotide-binding domain-containing protein</fullName>
    </recommendedName>
</protein>
<keyword evidence="11" id="KW-0407">Ion channel</keyword>
<feature type="transmembrane region" description="Helical" evidence="13">
    <location>
        <begin position="398"/>
        <end position="420"/>
    </location>
</feature>
<evidence type="ECO:0000256" key="7">
    <source>
        <dbReference type="ARBA" id="ARBA00022958"/>
    </source>
</evidence>
<dbReference type="Gene3D" id="1.10.287.630">
    <property type="entry name" value="Helix hairpin bin"/>
    <property type="match status" value="1"/>
</dbReference>
<keyword evidence="4 13" id="KW-0812">Transmembrane</keyword>
<dbReference type="Pfam" id="PF00520">
    <property type="entry name" value="Ion_trans"/>
    <property type="match status" value="1"/>
</dbReference>
<dbReference type="Gene3D" id="1.10.287.70">
    <property type="match status" value="1"/>
</dbReference>
<name>A0A7S1CN86_9STRA</name>
<evidence type="ECO:0000256" key="9">
    <source>
        <dbReference type="ARBA" id="ARBA00023065"/>
    </source>
</evidence>
<sequence length="772" mass="84200">MTDRARADMESKQDPLKMAEEMGLDGDQDKDDAAMVAGEVDSKDGARRATGASPRASTRASAPVTDAGGVDGGTGGDGGGAGGGDEVEDSVSELPGVVTSSSKGRFKLGESRAKLRLAAKATGSAASLKEDANAKSFAMSIQGRRGSLDAEADDDGEGPVVDPYVIAPDSELRRNWDLVSVAFIFMNALAIPFWVAFNAETPVAWQVLDVCVDIFFMLDIVLNFRTGYIDDGELVMRAKPIAHNYIRGWLMIDVVATFPYSWVLVPSDEDEQDAATAAYAELPAMIRFVRLVRLVRLMRLFRLSSRLTNVVEMGAVSKTVLRIGKLAFWVTVIAHVSGCFWALIANLEGWGPDSWTTIYGVDPDDIASLYLSGVYYSLATLTTVGYGDVSAHTNGERVFALLLMLVGAVVFAIVVGRMSALAQSMNRGSILQQRVADDVQEMMRYRNLPRDLRSRMRQYYSLYLDNKPFYDEAAIMRELSPALRRDVVMFMNKDLISKVPFLRDADSGFLSEISPLLKPVRSIPGDFIIIAGEVGREMFMLSEGEVEIISREGNIMRILGAGSFFGEIALLEGCRRTVSVRARTNCHMLSLNKEDLGRHLKEFPTFAEGLRLVARARRYGKPDPDLAKLRKAKPPLGKESWADVLPKHSQFLDRARELAESVVLDKKKSNWEKLRKGGSLQAAKQAALSKGPLDEGQSSLLHASATFSIEGRRGSAGEVMPVSDSFGNLGLVGGTDLAELTTALKSMETSIQSGMRELGERMSAIEARLGRA</sequence>
<feature type="domain" description="Cyclic nucleotide-binding" evidence="14">
    <location>
        <begin position="501"/>
        <end position="600"/>
    </location>
</feature>
<evidence type="ECO:0000256" key="1">
    <source>
        <dbReference type="ARBA" id="ARBA00004141"/>
    </source>
</evidence>